<dbReference type="SUPFAM" id="SSF48403">
    <property type="entry name" value="Ankyrin repeat"/>
    <property type="match status" value="1"/>
</dbReference>
<accession>A0A0K9PII4</accession>
<dbReference type="GO" id="GO:0008270">
    <property type="term" value="F:zinc ion binding"/>
    <property type="evidence" value="ECO:0007669"/>
    <property type="project" value="UniProtKB-KW"/>
</dbReference>
<dbReference type="Pfam" id="PF13920">
    <property type="entry name" value="zf-C3HC4_3"/>
    <property type="match status" value="1"/>
</dbReference>
<dbReference type="Pfam" id="PF12796">
    <property type="entry name" value="Ank_2"/>
    <property type="match status" value="1"/>
</dbReference>
<protein>
    <submittedName>
        <fullName evidence="6">Putative E3 ubiquitin-protein ligase XBOS34</fullName>
    </submittedName>
</protein>
<dbReference type="AlphaFoldDB" id="A0A0K9PII4"/>
<evidence type="ECO:0000313" key="6">
    <source>
        <dbReference type="EMBL" id="KMZ68055.1"/>
    </source>
</evidence>
<sequence>MGLQQSKSKEELLYEQVDYGNIEGIRRLRQEGASLEWIEKQGKTPLILACIKQDGFQIAKLLVELGANIDFHRPGSHAGTALHHAAKRGNEQIVTMLLSYGANPLKLNDACKTPIEVAREKGHCNVVRIFESRISIFLGWLREFSGPRILGALQGQKILGLTIPQLLPTNKIWAVVLPCDYRNLLNPSKFELIIYPDLKAVRPSARIKLWKSNIENLDINQLDQVIVIFDKSTNTRYKLLSAIEGDRNQLLRFYQACRGIRDHQNVPVPLPEGAVTSNSPMSLVSTSVNPTSTSAQVSEDQELVMAINASIESAKAEGISVIESRNDMIGCGGESTKLTQAVPVSIIPPPEETLVGPSPSAPPESMNLTQSVISQTQAPEEAHVSLPPSAPPMEDELSIHYPLIDSSRVNDIEIASISGIKTLSASGGSLEAKTKAESSDSGTCVVCLDAPVEGACVPCGHMAGCMVCLNEIKKKNWGCPVCRANIDQVIKLFVV</sequence>
<dbReference type="SUPFAM" id="SSF57850">
    <property type="entry name" value="RING/U-box"/>
    <property type="match status" value="1"/>
</dbReference>
<feature type="domain" description="RING-type" evidence="5">
    <location>
        <begin position="444"/>
        <end position="483"/>
    </location>
</feature>
<feature type="repeat" description="ANK" evidence="3">
    <location>
        <begin position="41"/>
        <end position="74"/>
    </location>
</feature>
<dbReference type="PROSITE" id="PS50297">
    <property type="entry name" value="ANK_REP_REGION"/>
    <property type="match status" value="2"/>
</dbReference>
<keyword evidence="1" id="KW-0677">Repeat</keyword>
<keyword evidence="4" id="KW-0863">Zinc-finger</keyword>
<evidence type="ECO:0000313" key="7">
    <source>
        <dbReference type="Proteomes" id="UP000036987"/>
    </source>
</evidence>
<dbReference type="SMART" id="SM00248">
    <property type="entry name" value="ANK"/>
    <property type="match status" value="2"/>
</dbReference>
<proteinExistence type="predicted"/>
<dbReference type="STRING" id="29655.A0A0K9PII4"/>
<dbReference type="Proteomes" id="UP000036987">
    <property type="component" value="Unassembled WGS sequence"/>
</dbReference>
<dbReference type="Pfam" id="PF00023">
    <property type="entry name" value="Ank"/>
    <property type="match status" value="1"/>
</dbReference>
<dbReference type="OrthoDB" id="1711136at2759"/>
<dbReference type="InterPro" id="IPR001841">
    <property type="entry name" value="Znf_RING"/>
</dbReference>
<dbReference type="InterPro" id="IPR036770">
    <property type="entry name" value="Ankyrin_rpt-contain_sf"/>
</dbReference>
<dbReference type="PROSITE" id="PS50088">
    <property type="entry name" value="ANK_REPEAT"/>
    <property type="match status" value="2"/>
</dbReference>
<dbReference type="PANTHER" id="PTHR24166">
    <property type="entry name" value="ROLLING PEBBLES, ISOFORM B"/>
    <property type="match status" value="1"/>
</dbReference>
<dbReference type="Gene3D" id="3.30.40.10">
    <property type="entry name" value="Zinc/RING finger domain, C3HC4 (zinc finger)"/>
    <property type="match status" value="1"/>
</dbReference>
<evidence type="ECO:0000256" key="4">
    <source>
        <dbReference type="PROSITE-ProRule" id="PRU00175"/>
    </source>
</evidence>
<keyword evidence="4" id="KW-0479">Metal-binding</keyword>
<dbReference type="InterPro" id="IPR013083">
    <property type="entry name" value="Znf_RING/FYVE/PHD"/>
</dbReference>
<evidence type="ECO:0000256" key="2">
    <source>
        <dbReference type="ARBA" id="ARBA00023043"/>
    </source>
</evidence>
<dbReference type="InterPro" id="IPR002110">
    <property type="entry name" value="Ankyrin_rpt"/>
</dbReference>
<name>A0A0K9PII4_ZOSMR</name>
<organism evidence="6 7">
    <name type="scientific">Zostera marina</name>
    <name type="common">Eelgrass</name>
    <dbReference type="NCBI Taxonomy" id="29655"/>
    <lineage>
        <taxon>Eukaryota</taxon>
        <taxon>Viridiplantae</taxon>
        <taxon>Streptophyta</taxon>
        <taxon>Embryophyta</taxon>
        <taxon>Tracheophyta</taxon>
        <taxon>Spermatophyta</taxon>
        <taxon>Magnoliopsida</taxon>
        <taxon>Liliopsida</taxon>
        <taxon>Zosteraceae</taxon>
        <taxon>Zostera</taxon>
    </lineage>
</organism>
<reference evidence="7" key="1">
    <citation type="journal article" date="2016" name="Nature">
        <title>The genome of the seagrass Zostera marina reveals angiosperm adaptation to the sea.</title>
        <authorList>
            <person name="Olsen J.L."/>
            <person name="Rouze P."/>
            <person name="Verhelst B."/>
            <person name="Lin Y.-C."/>
            <person name="Bayer T."/>
            <person name="Collen J."/>
            <person name="Dattolo E."/>
            <person name="De Paoli E."/>
            <person name="Dittami S."/>
            <person name="Maumus F."/>
            <person name="Michel G."/>
            <person name="Kersting A."/>
            <person name="Lauritano C."/>
            <person name="Lohaus R."/>
            <person name="Toepel M."/>
            <person name="Tonon T."/>
            <person name="Vanneste K."/>
            <person name="Amirebrahimi M."/>
            <person name="Brakel J."/>
            <person name="Bostroem C."/>
            <person name="Chovatia M."/>
            <person name="Grimwood J."/>
            <person name="Jenkins J.W."/>
            <person name="Jueterbock A."/>
            <person name="Mraz A."/>
            <person name="Stam W.T."/>
            <person name="Tice H."/>
            <person name="Bornberg-Bauer E."/>
            <person name="Green P.J."/>
            <person name="Pearson G.A."/>
            <person name="Procaccini G."/>
            <person name="Duarte C.M."/>
            <person name="Schmutz J."/>
            <person name="Reusch T.B.H."/>
            <person name="Van de Peer Y."/>
        </authorList>
    </citation>
    <scope>NUCLEOTIDE SEQUENCE [LARGE SCALE GENOMIC DNA]</scope>
    <source>
        <strain evidence="7">cv. Finnish</strain>
    </source>
</reference>
<dbReference type="CDD" id="cd23129">
    <property type="entry name" value="RING-HC_XBAT35-like"/>
    <property type="match status" value="1"/>
</dbReference>
<evidence type="ECO:0000259" key="5">
    <source>
        <dbReference type="PROSITE" id="PS50089"/>
    </source>
</evidence>
<dbReference type="EMBL" id="LFYR01000864">
    <property type="protein sequence ID" value="KMZ68055.1"/>
    <property type="molecule type" value="Genomic_DNA"/>
</dbReference>
<keyword evidence="4" id="KW-0862">Zinc</keyword>
<evidence type="ECO:0000256" key="1">
    <source>
        <dbReference type="ARBA" id="ARBA00022737"/>
    </source>
</evidence>
<dbReference type="Gene3D" id="1.25.40.20">
    <property type="entry name" value="Ankyrin repeat-containing domain"/>
    <property type="match status" value="1"/>
</dbReference>
<comment type="caution">
    <text evidence="6">The sequence shown here is derived from an EMBL/GenBank/DDBJ whole genome shotgun (WGS) entry which is preliminary data.</text>
</comment>
<keyword evidence="7" id="KW-1185">Reference proteome</keyword>
<dbReference type="InterPro" id="IPR050889">
    <property type="entry name" value="Dendritic_Spine_Reg/Scaffold"/>
</dbReference>
<gene>
    <name evidence="6" type="ORF">ZOSMA_24G00780</name>
</gene>
<feature type="repeat" description="ANK" evidence="3">
    <location>
        <begin position="77"/>
        <end position="109"/>
    </location>
</feature>
<evidence type="ECO:0000256" key="3">
    <source>
        <dbReference type="PROSITE-ProRule" id="PRU00023"/>
    </source>
</evidence>
<dbReference type="PROSITE" id="PS50089">
    <property type="entry name" value="ZF_RING_2"/>
    <property type="match status" value="1"/>
</dbReference>
<dbReference type="PANTHER" id="PTHR24166:SF45">
    <property type="entry name" value="E3 UBIQUITIN-PROTEIN LIGASE XBAT35"/>
    <property type="match status" value="1"/>
</dbReference>
<dbReference type="OMA" id="SMLGFWK"/>
<keyword evidence="2 3" id="KW-0040">ANK repeat</keyword>